<feature type="transmembrane region" description="Helical" evidence="1">
    <location>
        <begin position="91"/>
        <end position="113"/>
    </location>
</feature>
<keyword evidence="1" id="KW-0812">Transmembrane</keyword>
<organism evidence="2 3">
    <name type="scientific">Mucinivorans hirudinis</name>
    <dbReference type="NCBI Taxonomy" id="1433126"/>
    <lineage>
        <taxon>Bacteria</taxon>
        <taxon>Pseudomonadati</taxon>
        <taxon>Bacteroidota</taxon>
        <taxon>Bacteroidia</taxon>
        <taxon>Bacteroidales</taxon>
        <taxon>Rikenellaceae</taxon>
        <taxon>Mucinivorans</taxon>
    </lineage>
</organism>
<dbReference type="KEGG" id="rbc:BN938_1339"/>
<reference evidence="2 3" key="1">
    <citation type="journal article" date="2015" name="Genome Announc.">
        <title>Complete Genome Sequence of the Novel Leech Symbiont Mucinivorans hirudinis M3T.</title>
        <authorList>
            <person name="Nelson M.C."/>
            <person name="Bomar L."/>
            <person name="Graf J."/>
        </authorList>
    </citation>
    <scope>NUCLEOTIDE SEQUENCE [LARGE SCALE GENOMIC DNA]</scope>
    <source>
        <strain evidence="3">M3</strain>
    </source>
</reference>
<dbReference type="STRING" id="1433126.BN938_1339"/>
<feature type="transmembrane region" description="Helical" evidence="1">
    <location>
        <begin position="60"/>
        <end position="85"/>
    </location>
</feature>
<accession>A0A060R7Y9</accession>
<evidence type="ECO:0000313" key="2">
    <source>
        <dbReference type="EMBL" id="CDN31427.1"/>
    </source>
</evidence>
<dbReference type="EMBL" id="HG934468">
    <property type="protein sequence ID" value="CDN31427.1"/>
    <property type="molecule type" value="Genomic_DNA"/>
</dbReference>
<evidence type="ECO:0000256" key="1">
    <source>
        <dbReference type="SAM" id="Phobius"/>
    </source>
</evidence>
<sequence length="121" mass="13294">MKRNTVHINLIVHLFALAHALVAFSLRSLDLDDSIPLTVLTLAMIITISRVYSLPVDVTVALTFVCCFAGFYLGTSGAETVLRAFDLGMTIGMNAITTFVVSEVLGWITYFIAHKRNVEKS</sequence>
<keyword evidence="3" id="KW-1185">Reference proteome</keyword>
<keyword evidence="1" id="KW-1133">Transmembrane helix</keyword>
<dbReference type="HOGENOM" id="CLU_2035420_0_0_10"/>
<evidence type="ECO:0000313" key="3">
    <source>
        <dbReference type="Proteomes" id="UP000027616"/>
    </source>
</evidence>
<gene>
    <name evidence="2" type="ORF">BN938_1339</name>
</gene>
<feature type="transmembrane region" description="Helical" evidence="1">
    <location>
        <begin position="35"/>
        <end position="53"/>
    </location>
</feature>
<protein>
    <recommendedName>
        <fullName evidence="4">Integral membrane protein</fullName>
    </recommendedName>
</protein>
<name>A0A060R7Y9_9BACT</name>
<dbReference type="AlphaFoldDB" id="A0A060R7Y9"/>
<proteinExistence type="predicted"/>
<evidence type="ECO:0008006" key="4">
    <source>
        <dbReference type="Google" id="ProtNLM"/>
    </source>
</evidence>
<keyword evidence="1" id="KW-0472">Membrane</keyword>
<dbReference type="Proteomes" id="UP000027616">
    <property type="component" value="Chromosome I"/>
</dbReference>